<proteinExistence type="predicted"/>
<organism evidence="1 2">
    <name type="scientific">Naganishia adeliensis</name>
    <dbReference type="NCBI Taxonomy" id="92952"/>
    <lineage>
        <taxon>Eukaryota</taxon>
        <taxon>Fungi</taxon>
        <taxon>Dikarya</taxon>
        <taxon>Basidiomycota</taxon>
        <taxon>Agaricomycotina</taxon>
        <taxon>Tremellomycetes</taxon>
        <taxon>Filobasidiales</taxon>
        <taxon>Filobasidiaceae</taxon>
        <taxon>Naganishia</taxon>
    </lineage>
</organism>
<evidence type="ECO:0000313" key="2">
    <source>
        <dbReference type="Proteomes" id="UP001230649"/>
    </source>
</evidence>
<sequence>MAEMEPMETIKKVEKGASFHEVTLITSVPPIENINSAFQMSEYLNLLVQHDPHDIAKIVEVPEYQSQKASAPSGGHLASAGKEKDLMKAGEWQYICVANHQGKTEDEGRLEDHEEPKGQGNQCCAIDYILHTLDSHTALWNSSQAFPSRLSIKPGSERYFGTQARRISRIFSHAWYAHREVFEEAEAETALYQRFVALVKRYELMNPNLLVIPSTAYEVPDVNQDAETHSDTAQQDTPGTTKTENAQTTPSAASVNNSSSEPSTINAIRKQSKPHRHNAEASAENDTESSINTTKKELKLAGHAGAEKSANDDDEFRRDRFATPVTATRVDNGFKDVLGGSDKTIGRGTLGRGRGKGIRKALFAVDVPAEEDEDEADTHVEHVDVVKEDKPENDKSSSPKQTSAQPMTNGTSTKSTKPNQNSDPKQNKPQQDDSSPTQQTTADEEKDEPITTADGIEFNV</sequence>
<accession>A0ACC2X380</accession>
<gene>
    <name evidence="1" type="ORF">QFC20_000120</name>
</gene>
<protein>
    <submittedName>
        <fullName evidence="1">Uncharacterized protein</fullName>
    </submittedName>
</protein>
<reference evidence="1" key="1">
    <citation type="submission" date="2023-04" db="EMBL/GenBank/DDBJ databases">
        <title>Draft Genome sequencing of Naganishia species isolated from polar environments using Oxford Nanopore Technology.</title>
        <authorList>
            <person name="Leo P."/>
            <person name="Venkateswaran K."/>
        </authorList>
    </citation>
    <scope>NUCLEOTIDE SEQUENCE</scope>
    <source>
        <strain evidence="1">MNA-CCFEE 5262</strain>
    </source>
</reference>
<keyword evidence="2" id="KW-1185">Reference proteome</keyword>
<name>A0ACC2X380_9TREE</name>
<dbReference type="Proteomes" id="UP001230649">
    <property type="component" value="Unassembled WGS sequence"/>
</dbReference>
<dbReference type="EMBL" id="JASBWS010000001">
    <property type="protein sequence ID" value="KAJ9117840.1"/>
    <property type="molecule type" value="Genomic_DNA"/>
</dbReference>
<evidence type="ECO:0000313" key="1">
    <source>
        <dbReference type="EMBL" id="KAJ9117840.1"/>
    </source>
</evidence>
<comment type="caution">
    <text evidence="1">The sequence shown here is derived from an EMBL/GenBank/DDBJ whole genome shotgun (WGS) entry which is preliminary data.</text>
</comment>